<name>A0AAV2N7F1_9HYME</name>
<feature type="region of interest" description="Disordered" evidence="1">
    <location>
        <begin position="1"/>
        <end position="36"/>
    </location>
</feature>
<keyword evidence="3" id="KW-1185">Reference proteome</keyword>
<organism evidence="2 3">
    <name type="scientific">Lasius platythorax</name>
    <dbReference type="NCBI Taxonomy" id="488582"/>
    <lineage>
        <taxon>Eukaryota</taxon>
        <taxon>Metazoa</taxon>
        <taxon>Ecdysozoa</taxon>
        <taxon>Arthropoda</taxon>
        <taxon>Hexapoda</taxon>
        <taxon>Insecta</taxon>
        <taxon>Pterygota</taxon>
        <taxon>Neoptera</taxon>
        <taxon>Endopterygota</taxon>
        <taxon>Hymenoptera</taxon>
        <taxon>Apocrita</taxon>
        <taxon>Aculeata</taxon>
        <taxon>Formicoidea</taxon>
        <taxon>Formicidae</taxon>
        <taxon>Formicinae</taxon>
        <taxon>Lasius</taxon>
        <taxon>Lasius</taxon>
    </lineage>
</organism>
<protein>
    <submittedName>
        <fullName evidence="2">Uncharacterized protein</fullName>
    </submittedName>
</protein>
<sequence length="75" mass="8699">MLRVAKKINDDEDDGDDNFEIRVAKPKSRGVKQPCRVKGSAEAAAEEGEVRRLWKHLWNGSSQPYWHLHPRMKTK</sequence>
<dbReference type="AlphaFoldDB" id="A0AAV2N7F1"/>
<proteinExistence type="predicted"/>
<evidence type="ECO:0000313" key="3">
    <source>
        <dbReference type="Proteomes" id="UP001497644"/>
    </source>
</evidence>
<evidence type="ECO:0000313" key="2">
    <source>
        <dbReference type="EMBL" id="CAL1675673.1"/>
    </source>
</evidence>
<evidence type="ECO:0000256" key="1">
    <source>
        <dbReference type="SAM" id="MobiDB-lite"/>
    </source>
</evidence>
<accession>A0AAV2N7F1</accession>
<dbReference type="EMBL" id="OZ034834">
    <property type="protein sequence ID" value="CAL1675673.1"/>
    <property type="molecule type" value="Genomic_DNA"/>
</dbReference>
<reference evidence="2" key="1">
    <citation type="submission" date="2024-04" db="EMBL/GenBank/DDBJ databases">
        <authorList>
            <consortium name="Molecular Ecology Group"/>
        </authorList>
    </citation>
    <scope>NUCLEOTIDE SEQUENCE</scope>
</reference>
<dbReference type="Proteomes" id="UP001497644">
    <property type="component" value="Chromosome 11"/>
</dbReference>
<gene>
    <name evidence="2" type="ORF">LPLAT_LOCUS2000</name>
</gene>